<dbReference type="AlphaFoldDB" id="A0A225V7M0"/>
<organism evidence="1 2">
    <name type="scientific">Phytophthora megakarya</name>
    <dbReference type="NCBI Taxonomy" id="4795"/>
    <lineage>
        <taxon>Eukaryota</taxon>
        <taxon>Sar</taxon>
        <taxon>Stramenopiles</taxon>
        <taxon>Oomycota</taxon>
        <taxon>Peronosporomycetes</taxon>
        <taxon>Peronosporales</taxon>
        <taxon>Peronosporaceae</taxon>
        <taxon>Phytophthora</taxon>
    </lineage>
</organism>
<proteinExistence type="predicted"/>
<dbReference type="EMBL" id="NBNE01007356">
    <property type="protein sequence ID" value="OWZ00747.1"/>
    <property type="molecule type" value="Genomic_DNA"/>
</dbReference>
<reference evidence="2" key="1">
    <citation type="submission" date="2017-03" db="EMBL/GenBank/DDBJ databases">
        <title>Phytopthora megakarya and P. palmivora, two closely related causual agents of cacao black pod achieved similar genome size and gene model numbers by different mechanisms.</title>
        <authorList>
            <person name="Ali S."/>
            <person name="Shao J."/>
            <person name="Larry D.J."/>
            <person name="Kronmiller B."/>
            <person name="Shen D."/>
            <person name="Strem M.D."/>
            <person name="Melnick R.L."/>
            <person name="Guiltinan M.J."/>
            <person name="Tyler B.M."/>
            <person name="Meinhardt L.W."/>
            <person name="Bailey B.A."/>
        </authorList>
    </citation>
    <scope>NUCLEOTIDE SEQUENCE [LARGE SCALE GENOMIC DNA]</scope>
    <source>
        <strain evidence="2">zdho120</strain>
    </source>
</reference>
<name>A0A225V7M0_9STRA</name>
<accession>A0A225V7M0</accession>
<evidence type="ECO:0000313" key="2">
    <source>
        <dbReference type="Proteomes" id="UP000198211"/>
    </source>
</evidence>
<dbReference type="OrthoDB" id="109360at2759"/>
<gene>
    <name evidence="1" type="ORF">PHMEG_00027996</name>
</gene>
<comment type="caution">
    <text evidence="1">The sequence shown here is derived from an EMBL/GenBank/DDBJ whole genome shotgun (WGS) entry which is preliminary data.</text>
</comment>
<evidence type="ECO:0000313" key="1">
    <source>
        <dbReference type="EMBL" id="OWZ00747.1"/>
    </source>
</evidence>
<sequence length="146" mass="16819">MQYVVAACQSLSIYAASFSSPYFHTAVPLVLLAQLLVAKSYRWEVDDLLFLVFWVRKIRHLYKDLQHILQSLNTSKIHQMREELGRSRFKVTTIFLSFLSVRDCKATQTSPCYSGRAYFALKSLHPNIKARIRKSSGGIKPKYASR</sequence>
<dbReference type="Proteomes" id="UP000198211">
    <property type="component" value="Unassembled WGS sequence"/>
</dbReference>
<protein>
    <submittedName>
        <fullName evidence="1">Uncharacterized protein</fullName>
    </submittedName>
</protein>
<keyword evidence="2" id="KW-1185">Reference proteome</keyword>